<evidence type="ECO:0000313" key="1">
    <source>
        <dbReference type="EMBL" id="KAG2090479.1"/>
    </source>
</evidence>
<dbReference type="GeneID" id="64704695"/>
<evidence type="ECO:0000313" key="2">
    <source>
        <dbReference type="Proteomes" id="UP000823399"/>
    </source>
</evidence>
<accession>A0A9P7EVG8</accession>
<name>A0A9P7EVG8_9AGAM</name>
<reference evidence="1" key="1">
    <citation type="journal article" date="2020" name="New Phytol.">
        <title>Comparative genomics reveals dynamic genome evolution in host specialist ectomycorrhizal fungi.</title>
        <authorList>
            <person name="Lofgren L.A."/>
            <person name="Nguyen N.H."/>
            <person name="Vilgalys R."/>
            <person name="Ruytinx J."/>
            <person name="Liao H.L."/>
            <person name="Branco S."/>
            <person name="Kuo A."/>
            <person name="LaButti K."/>
            <person name="Lipzen A."/>
            <person name="Andreopoulos W."/>
            <person name="Pangilinan J."/>
            <person name="Riley R."/>
            <person name="Hundley H."/>
            <person name="Na H."/>
            <person name="Barry K."/>
            <person name="Grigoriev I.V."/>
            <person name="Stajich J.E."/>
            <person name="Kennedy P.G."/>
        </authorList>
    </citation>
    <scope>NUCLEOTIDE SEQUENCE</scope>
    <source>
        <strain evidence="1">FC423</strain>
    </source>
</reference>
<dbReference type="RefSeq" id="XP_041286222.1">
    <property type="nucleotide sequence ID" value="XM_041442436.1"/>
</dbReference>
<dbReference type="Proteomes" id="UP000823399">
    <property type="component" value="Unassembled WGS sequence"/>
</dbReference>
<proteinExistence type="predicted"/>
<keyword evidence="2" id="KW-1185">Reference proteome</keyword>
<dbReference type="OrthoDB" id="2620490at2759"/>
<gene>
    <name evidence="1" type="ORF">F5147DRAFT_780287</name>
</gene>
<protein>
    <submittedName>
        <fullName evidence="1">Uncharacterized protein</fullName>
    </submittedName>
</protein>
<dbReference type="EMBL" id="JABBWM010000103">
    <property type="protein sequence ID" value="KAG2090479.1"/>
    <property type="molecule type" value="Genomic_DNA"/>
</dbReference>
<comment type="caution">
    <text evidence="1">The sequence shown here is derived from an EMBL/GenBank/DDBJ whole genome shotgun (WGS) entry which is preliminary data.</text>
</comment>
<organism evidence="1 2">
    <name type="scientific">Suillus discolor</name>
    <dbReference type="NCBI Taxonomy" id="1912936"/>
    <lineage>
        <taxon>Eukaryota</taxon>
        <taxon>Fungi</taxon>
        <taxon>Dikarya</taxon>
        <taxon>Basidiomycota</taxon>
        <taxon>Agaricomycotina</taxon>
        <taxon>Agaricomycetes</taxon>
        <taxon>Agaricomycetidae</taxon>
        <taxon>Boletales</taxon>
        <taxon>Suillineae</taxon>
        <taxon>Suillaceae</taxon>
        <taxon>Suillus</taxon>
    </lineage>
</organism>
<dbReference type="AlphaFoldDB" id="A0A9P7EVG8"/>
<sequence>MTPHFEWLRDIKYEGNLLLFINTHSDTESGNLVVSRNEGNPMTLPITELLDNYIDEQNLKPGVGPCIHGLVICSCGSTRRVMESAQLLKCMVERDIFDFMLAFTGISTMDAVVVPALNRSIENVYIYNIKIWDALEESFWEDRHTLNHLPVVLSFADIQNDINKKRTRVVDTRVLAFSNLKDGRPWGLDIF</sequence>